<proteinExistence type="predicted"/>
<organism evidence="1 2">
    <name type="scientific">Candidatus Zambryskibacteria bacterium RIFOXYC1_FULL_39_10</name>
    <dbReference type="NCBI Taxonomy" id="1802779"/>
    <lineage>
        <taxon>Bacteria</taxon>
        <taxon>Candidatus Zambryskiibacteriota</taxon>
    </lineage>
</organism>
<reference evidence="1 2" key="1">
    <citation type="journal article" date="2016" name="Nat. Commun.">
        <title>Thousands of microbial genomes shed light on interconnected biogeochemical processes in an aquifer system.</title>
        <authorList>
            <person name="Anantharaman K."/>
            <person name="Brown C.T."/>
            <person name="Hug L.A."/>
            <person name="Sharon I."/>
            <person name="Castelle C.J."/>
            <person name="Probst A.J."/>
            <person name="Thomas B.C."/>
            <person name="Singh A."/>
            <person name="Wilkins M.J."/>
            <person name="Karaoz U."/>
            <person name="Brodie E.L."/>
            <person name="Williams K.H."/>
            <person name="Hubbard S.S."/>
            <person name="Banfield J.F."/>
        </authorList>
    </citation>
    <scope>NUCLEOTIDE SEQUENCE [LARGE SCALE GENOMIC DNA]</scope>
</reference>
<protein>
    <submittedName>
        <fullName evidence="1">Uncharacterized protein</fullName>
    </submittedName>
</protein>
<evidence type="ECO:0000313" key="2">
    <source>
        <dbReference type="Proteomes" id="UP000177697"/>
    </source>
</evidence>
<evidence type="ECO:0000313" key="1">
    <source>
        <dbReference type="EMBL" id="OHB14663.1"/>
    </source>
</evidence>
<dbReference type="EMBL" id="MHWW01000017">
    <property type="protein sequence ID" value="OHB14663.1"/>
    <property type="molecule type" value="Genomic_DNA"/>
</dbReference>
<gene>
    <name evidence="1" type="ORF">A2431_00440</name>
</gene>
<dbReference type="AlphaFoldDB" id="A0A1G2UZ57"/>
<dbReference type="Proteomes" id="UP000177697">
    <property type="component" value="Unassembled WGS sequence"/>
</dbReference>
<name>A0A1G2UZ57_9BACT</name>
<accession>A0A1G2UZ57</accession>
<comment type="caution">
    <text evidence="1">The sequence shown here is derived from an EMBL/GenBank/DDBJ whole genome shotgun (WGS) entry which is preliminary data.</text>
</comment>
<sequence length="99" mass="10838">MDITTFVEETLMGIKNGLERSNKRSKGTYFKMMMNDHIDFDVALTVSNKKGKSGGAELGVAQIIAGGAKMSSEKQDEKISKVKFSVKIGFNEFGGVRNN</sequence>